<keyword evidence="7 8" id="KW-0472">Membrane</keyword>
<name>A0A3N4M001_9PEZI</name>
<keyword evidence="4 8" id="KW-0812">Transmembrane</keyword>
<comment type="similarity">
    <text evidence="2">Belongs to the EMC6 family.</text>
</comment>
<evidence type="ECO:0000313" key="10">
    <source>
        <dbReference type="Proteomes" id="UP000267821"/>
    </source>
</evidence>
<dbReference type="EMBL" id="ML121532">
    <property type="protein sequence ID" value="RPB27169.1"/>
    <property type="molecule type" value="Genomic_DNA"/>
</dbReference>
<keyword evidence="5" id="KW-0256">Endoplasmic reticulum</keyword>
<organism evidence="9 10">
    <name type="scientific">Terfezia boudieri ATCC MYA-4762</name>
    <dbReference type="NCBI Taxonomy" id="1051890"/>
    <lineage>
        <taxon>Eukaryota</taxon>
        <taxon>Fungi</taxon>
        <taxon>Dikarya</taxon>
        <taxon>Ascomycota</taxon>
        <taxon>Pezizomycotina</taxon>
        <taxon>Pezizomycetes</taxon>
        <taxon>Pezizales</taxon>
        <taxon>Pezizaceae</taxon>
        <taxon>Terfezia</taxon>
    </lineage>
</organism>
<reference evidence="9 10" key="1">
    <citation type="journal article" date="2018" name="Nat. Ecol. Evol.">
        <title>Pezizomycetes genomes reveal the molecular basis of ectomycorrhizal truffle lifestyle.</title>
        <authorList>
            <person name="Murat C."/>
            <person name="Payen T."/>
            <person name="Noel B."/>
            <person name="Kuo A."/>
            <person name="Morin E."/>
            <person name="Chen J."/>
            <person name="Kohler A."/>
            <person name="Krizsan K."/>
            <person name="Balestrini R."/>
            <person name="Da Silva C."/>
            <person name="Montanini B."/>
            <person name="Hainaut M."/>
            <person name="Levati E."/>
            <person name="Barry K.W."/>
            <person name="Belfiori B."/>
            <person name="Cichocki N."/>
            <person name="Clum A."/>
            <person name="Dockter R.B."/>
            <person name="Fauchery L."/>
            <person name="Guy J."/>
            <person name="Iotti M."/>
            <person name="Le Tacon F."/>
            <person name="Lindquist E.A."/>
            <person name="Lipzen A."/>
            <person name="Malagnac F."/>
            <person name="Mello A."/>
            <person name="Molinier V."/>
            <person name="Miyauchi S."/>
            <person name="Poulain J."/>
            <person name="Riccioni C."/>
            <person name="Rubini A."/>
            <person name="Sitrit Y."/>
            <person name="Splivallo R."/>
            <person name="Traeger S."/>
            <person name="Wang M."/>
            <person name="Zifcakova L."/>
            <person name="Wipf D."/>
            <person name="Zambonelli A."/>
            <person name="Paolocci F."/>
            <person name="Nowrousian M."/>
            <person name="Ottonello S."/>
            <person name="Baldrian P."/>
            <person name="Spatafora J.W."/>
            <person name="Henrissat B."/>
            <person name="Nagy L.G."/>
            <person name="Aury J.M."/>
            <person name="Wincker P."/>
            <person name="Grigoriev I.V."/>
            <person name="Bonfante P."/>
            <person name="Martin F.M."/>
        </authorList>
    </citation>
    <scope>NUCLEOTIDE SEQUENCE [LARGE SCALE GENOMIC DNA]</scope>
    <source>
        <strain evidence="9 10">ATCC MYA-4762</strain>
    </source>
</reference>
<dbReference type="AlphaFoldDB" id="A0A3N4M001"/>
<keyword evidence="6 8" id="KW-1133">Transmembrane helix</keyword>
<keyword evidence="10" id="KW-1185">Reference proteome</keyword>
<dbReference type="InterPro" id="IPR008504">
    <property type="entry name" value="Emc6"/>
</dbReference>
<dbReference type="InterPro" id="IPR029008">
    <property type="entry name" value="EMC6-like"/>
</dbReference>
<sequence length="109" mass="11848">MDEEHELLINPVVQESVLHNTKTISDLRSLLSSLLGIAAGTLGLESYAGFIFYFVMSAFTSLLMGVFLAGGKPKEYFRGGWWDLLSSDLIGGLAGYVLTWTLFLGLVGV</sequence>
<evidence type="ECO:0000256" key="6">
    <source>
        <dbReference type="ARBA" id="ARBA00022989"/>
    </source>
</evidence>
<evidence type="ECO:0000256" key="8">
    <source>
        <dbReference type="SAM" id="Phobius"/>
    </source>
</evidence>
<dbReference type="PANTHER" id="PTHR20994:SF0">
    <property type="entry name" value="ER MEMBRANE PROTEIN COMPLEX SUBUNIT 6"/>
    <property type="match status" value="1"/>
</dbReference>
<evidence type="ECO:0000256" key="5">
    <source>
        <dbReference type="ARBA" id="ARBA00022824"/>
    </source>
</evidence>
<evidence type="ECO:0000313" key="9">
    <source>
        <dbReference type="EMBL" id="RPB27169.1"/>
    </source>
</evidence>
<evidence type="ECO:0000256" key="3">
    <source>
        <dbReference type="ARBA" id="ARBA00020827"/>
    </source>
</evidence>
<comment type="subcellular location">
    <subcellularLocation>
        <location evidence="1">Endoplasmic reticulum membrane</location>
        <topology evidence="1">Multi-pass membrane protein</topology>
    </subcellularLocation>
</comment>
<gene>
    <name evidence="9" type="ORF">L211DRAFT_780502</name>
</gene>
<evidence type="ECO:0000256" key="2">
    <source>
        <dbReference type="ARBA" id="ARBA00009436"/>
    </source>
</evidence>
<dbReference type="Proteomes" id="UP000267821">
    <property type="component" value="Unassembled WGS sequence"/>
</dbReference>
<evidence type="ECO:0000256" key="4">
    <source>
        <dbReference type="ARBA" id="ARBA00022692"/>
    </source>
</evidence>
<dbReference type="STRING" id="1051890.A0A3N4M001"/>
<evidence type="ECO:0000256" key="1">
    <source>
        <dbReference type="ARBA" id="ARBA00004477"/>
    </source>
</evidence>
<dbReference type="PANTHER" id="PTHR20994">
    <property type="entry name" value="ER MEMBRANE PROTEIN COMPLEX SUBUNIT 6"/>
    <property type="match status" value="1"/>
</dbReference>
<dbReference type="Pfam" id="PF07019">
    <property type="entry name" value="EMC6"/>
    <property type="match status" value="1"/>
</dbReference>
<dbReference type="FunCoup" id="A0A3N4M001">
    <property type="interactions" value="17"/>
</dbReference>
<feature type="transmembrane region" description="Helical" evidence="8">
    <location>
        <begin position="89"/>
        <end position="108"/>
    </location>
</feature>
<dbReference type="GO" id="GO:0034975">
    <property type="term" value="P:protein folding in endoplasmic reticulum"/>
    <property type="evidence" value="ECO:0007669"/>
    <property type="project" value="TreeGrafter"/>
</dbReference>
<accession>A0A3N4M001</accession>
<feature type="transmembrane region" description="Helical" evidence="8">
    <location>
        <begin position="50"/>
        <end position="69"/>
    </location>
</feature>
<dbReference type="GO" id="GO:0000045">
    <property type="term" value="P:autophagosome assembly"/>
    <property type="evidence" value="ECO:0007669"/>
    <property type="project" value="TreeGrafter"/>
</dbReference>
<proteinExistence type="inferred from homology"/>
<dbReference type="OrthoDB" id="16510at2759"/>
<dbReference type="InParanoid" id="A0A3N4M001"/>
<evidence type="ECO:0000256" key="7">
    <source>
        <dbReference type="ARBA" id="ARBA00023136"/>
    </source>
</evidence>
<protein>
    <recommendedName>
        <fullName evidence="3">ER membrane protein complex subunit 6</fullName>
    </recommendedName>
</protein>
<dbReference type="GO" id="GO:0072546">
    <property type="term" value="C:EMC complex"/>
    <property type="evidence" value="ECO:0007669"/>
    <property type="project" value="InterPro"/>
</dbReference>